<evidence type="ECO:0000313" key="3">
    <source>
        <dbReference type="EMBL" id="RYU51082.1"/>
    </source>
</evidence>
<feature type="transmembrane region" description="Helical" evidence="1">
    <location>
        <begin position="759"/>
        <end position="781"/>
    </location>
</feature>
<dbReference type="GeneID" id="56274750"/>
<feature type="transmembrane region" description="Helical" evidence="1">
    <location>
        <begin position="717"/>
        <end position="739"/>
    </location>
</feature>
<sequence length="795" mass="88743">MKQLKTKNKRSLKLKISYLIILVMILFVGFSNANGNFVDDSTKHIFNLFTELKGGESAGTTFLPTNAQNSYGMNITFAQYIAIAIIPLFLGTFLIKGLLAYAFNDRDRIGDGFQFVSLLIVLALITPKFGIYVAGKNGSPGYQKPIVVFVGEQIALKFFYFVDSIGEQDFDKPVDIPDFKLADPVAFYDDYYAITNLMLQADFDKESEKITVVKDQGFYKTNVMIGGEIVSLSLQSNEILNNQVSEIGIDLQAKEEAYAIAHFTDLFEHAAKVKKALEGVDVGKHRQSTASIFDTILSDVEVAYSRDYTTYCDSIYKDLPEAMDTITFNNFLDVAALCGSKNFIAKHYQNPFYDYETQVFSNTELNKGFAMYFGTEIENYSYSVDQIIDKAKSTCEGGYYACAQAANFAGHKDFVRNIKAGAVSPLARTIGDNFDASDKTFKLITTRGYDSSSAKTRDFKDLSVGKESIGEFEFETTSTNYSEHINALVSNLVSLTKVDIDTDFEKVLNTYVADDIAQPFKRLATCAIHSSQVKNGFRCTSITSEILKAGSGFLQGGSKLVLLSEMTNLSHSKGKKDGLEVGKNSKFTKSMNTAKVLSAGSVMYLTDKPFLNTPYQFDGTVEALISSKIIISLMISDPQLNSDLNNIISDIGWKMIWFGIALFVIVLAVPFILITRLLATVVKIITMIQISPISFVIAVINEYGSARNLVIAFFKQLILLAIYTVTMLMSFDFLDILIMSFVDDLMYNYSFEFVSIENFFLNIFQFLMYAIFSIFVVVKFLKQNQVEIEKAVNTL</sequence>
<keyword evidence="1" id="KW-1133">Transmembrane helix</keyword>
<feature type="transmembrane region" description="Helical" evidence="1">
    <location>
        <begin position="12"/>
        <end position="30"/>
    </location>
</feature>
<evidence type="ECO:0000313" key="4">
    <source>
        <dbReference type="EMBL" id="RYU64193.1"/>
    </source>
</evidence>
<dbReference type="RefSeq" id="WP_130048240.1">
    <property type="nucleotide sequence ID" value="NZ_SEZJ01000005.1"/>
</dbReference>
<accession>A0A4Q5KMZ8</accession>
<reference evidence="5 6" key="1">
    <citation type="submission" date="2019-02" db="EMBL/GenBank/DDBJ databases">
        <title>Genome sequences of Aliivibrio finisterrensis strains from farmed Atlantic salmon.</title>
        <authorList>
            <person name="Bowman J.P."/>
        </authorList>
    </citation>
    <scope>NUCLEOTIDE SEQUENCE [LARGE SCALE GENOMIC DNA]</scope>
    <source>
        <strain evidence="4 7">A21</strain>
        <strain evidence="2 5">A32</strain>
        <strain evidence="3 6">A46</strain>
    </source>
</reference>
<dbReference type="AlphaFoldDB" id="A0A4Q5KMZ8"/>
<evidence type="ECO:0000313" key="7">
    <source>
        <dbReference type="Proteomes" id="UP000294166"/>
    </source>
</evidence>
<evidence type="ECO:0000313" key="5">
    <source>
        <dbReference type="Proteomes" id="UP000293465"/>
    </source>
</evidence>
<evidence type="ECO:0000313" key="6">
    <source>
        <dbReference type="Proteomes" id="UP000294063"/>
    </source>
</evidence>
<dbReference type="EMBL" id="SEZK01000016">
    <property type="protein sequence ID" value="RYU51082.1"/>
    <property type="molecule type" value="Genomic_DNA"/>
</dbReference>
<name>A0A4Q5KMZ8_9GAMM</name>
<dbReference type="EMBL" id="SEZN01000017">
    <property type="protein sequence ID" value="RYU64193.1"/>
    <property type="molecule type" value="Genomic_DNA"/>
</dbReference>
<comment type="caution">
    <text evidence="2">The sequence shown here is derived from an EMBL/GenBank/DDBJ whole genome shotgun (WGS) entry which is preliminary data.</text>
</comment>
<dbReference type="OrthoDB" id="10014029at2"/>
<keyword evidence="7" id="KW-1185">Reference proteome</keyword>
<organism evidence="2 5">
    <name type="scientific">Aliivibrio finisterrensis</name>
    <dbReference type="NCBI Taxonomy" id="511998"/>
    <lineage>
        <taxon>Bacteria</taxon>
        <taxon>Pseudomonadati</taxon>
        <taxon>Pseudomonadota</taxon>
        <taxon>Gammaproteobacteria</taxon>
        <taxon>Vibrionales</taxon>
        <taxon>Vibrionaceae</taxon>
        <taxon>Aliivibrio</taxon>
    </lineage>
</organism>
<evidence type="ECO:0000256" key="1">
    <source>
        <dbReference type="SAM" id="Phobius"/>
    </source>
</evidence>
<evidence type="ECO:0000313" key="2">
    <source>
        <dbReference type="EMBL" id="RYU46841.1"/>
    </source>
</evidence>
<keyword evidence="1" id="KW-0812">Transmembrane</keyword>
<feature type="transmembrane region" description="Helical" evidence="1">
    <location>
        <begin position="77"/>
        <end position="103"/>
    </location>
</feature>
<dbReference type="Proteomes" id="UP000293465">
    <property type="component" value="Unassembled WGS sequence"/>
</dbReference>
<proteinExistence type="predicted"/>
<gene>
    <name evidence="2" type="ORF">ERW49_06820</name>
    <name evidence="4" type="ORF">ERW53_10795</name>
    <name evidence="3" type="ORF">ERW57_10530</name>
</gene>
<protein>
    <submittedName>
        <fullName evidence="2">Uncharacterized protein</fullName>
    </submittedName>
</protein>
<dbReference type="EMBL" id="SEZJ01000005">
    <property type="protein sequence ID" value="RYU46841.1"/>
    <property type="molecule type" value="Genomic_DNA"/>
</dbReference>
<keyword evidence="1" id="KW-0472">Membrane</keyword>
<feature type="transmembrane region" description="Helical" evidence="1">
    <location>
        <begin position="115"/>
        <end position="134"/>
    </location>
</feature>
<feature type="transmembrane region" description="Helical" evidence="1">
    <location>
        <begin position="655"/>
        <end position="678"/>
    </location>
</feature>
<dbReference type="Proteomes" id="UP000294063">
    <property type="component" value="Unassembled WGS sequence"/>
</dbReference>
<dbReference type="Proteomes" id="UP000294166">
    <property type="component" value="Unassembled WGS sequence"/>
</dbReference>